<proteinExistence type="predicted"/>
<feature type="coiled-coil region" evidence="1">
    <location>
        <begin position="35"/>
        <end position="111"/>
    </location>
</feature>
<evidence type="ECO:0000313" key="3">
    <source>
        <dbReference type="Proteomes" id="UP000274131"/>
    </source>
</evidence>
<reference evidence="2 3" key="2">
    <citation type="submission" date="2018-10" db="EMBL/GenBank/DDBJ databases">
        <authorList>
            <consortium name="Pathogen Informatics"/>
        </authorList>
    </citation>
    <scope>NUCLEOTIDE SEQUENCE [LARGE SCALE GENOMIC DNA]</scope>
</reference>
<dbReference type="WBParaSite" id="EVEC_0000706301-mRNA-1">
    <property type="protein sequence ID" value="EVEC_0000706301-mRNA-1"/>
    <property type="gene ID" value="EVEC_0000706301"/>
</dbReference>
<protein>
    <submittedName>
        <fullName evidence="4">DUF4200 domain-containing protein</fullName>
    </submittedName>
</protein>
<reference evidence="4" key="1">
    <citation type="submission" date="2017-02" db="UniProtKB">
        <authorList>
            <consortium name="WormBaseParasite"/>
        </authorList>
    </citation>
    <scope>IDENTIFICATION</scope>
</reference>
<keyword evidence="3" id="KW-1185">Reference proteome</keyword>
<accession>A0A0N4V9F2</accession>
<evidence type="ECO:0000313" key="2">
    <source>
        <dbReference type="EMBL" id="VDD91833.1"/>
    </source>
</evidence>
<dbReference type="Proteomes" id="UP000274131">
    <property type="component" value="Unassembled WGS sequence"/>
</dbReference>
<evidence type="ECO:0000256" key="1">
    <source>
        <dbReference type="SAM" id="Coils"/>
    </source>
</evidence>
<dbReference type="EMBL" id="UXUI01008570">
    <property type="protein sequence ID" value="VDD91833.1"/>
    <property type="molecule type" value="Genomic_DNA"/>
</dbReference>
<feature type="coiled-coil region" evidence="1">
    <location>
        <begin position="185"/>
        <end position="335"/>
    </location>
</feature>
<dbReference type="AlphaFoldDB" id="A0A0N4V9F2"/>
<gene>
    <name evidence="2" type="ORF">EVEC_LOCUS6584</name>
</gene>
<evidence type="ECO:0000313" key="4">
    <source>
        <dbReference type="WBParaSite" id="EVEC_0000706301-mRNA-1"/>
    </source>
</evidence>
<keyword evidence="1" id="KW-0175">Coiled coil</keyword>
<name>A0A0N4V9F2_ENTVE</name>
<sequence length="337" mass="39485">MNREKEREDAKRRDIFLHISDAELLGDLPVDGQVNKALYDEVKKKQDLLRQLKSKVEKELERRDKLEEELAKVSEERNSLKRQSELNAKLLEDEEHLARITEAEKKRVLKELIEAKIKLYDKKDKVKNLKNICESQRTILQASPYVEFSAYLRLIKILALANSRPKDGSTNHAKELSAISAKKAMEQENKSIAVETEEVQKLQEKFQNHLSEIEKKRSDIWAQIEIVNRDLKEQENKADKAKKEYLKIKDLEQQEKIKNNKNKEKMEKILQRLSEAEKEVTSLDNEVKAYEHHWEELQDVLSKADSDILSVIAIKTKEEKKNESIERKLSDLESDMS</sequence>
<organism evidence="4">
    <name type="scientific">Enterobius vermicularis</name>
    <name type="common">Human pinworm</name>
    <dbReference type="NCBI Taxonomy" id="51028"/>
    <lineage>
        <taxon>Eukaryota</taxon>
        <taxon>Metazoa</taxon>
        <taxon>Ecdysozoa</taxon>
        <taxon>Nematoda</taxon>
        <taxon>Chromadorea</taxon>
        <taxon>Rhabditida</taxon>
        <taxon>Spirurina</taxon>
        <taxon>Oxyuridomorpha</taxon>
        <taxon>Oxyuroidea</taxon>
        <taxon>Oxyuridae</taxon>
        <taxon>Enterobius</taxon>
    </lineage>
</organism>